<keyword evidence="3" id="KW-1185">Reference proteome</keyword>
<evidence type="ECO:0000313" key="3">
    <source>
        <dbReference type="Proteomes" id="UP000095759"/>
    </source>
</evidence>
<proteinExistence type="predicted"/>
<feature type="region of interest" description="Disordered" evidence="1">
    <location>
        <begin position="107"/>
        <end position="150"/>
    </location>
</feature>
<evidence type="ECO:0000313" key="2">
    <source>
        <dbReference type="EMBL" id="OEJ21661.1"/>
    </source>
</evidence>
<evidence type="ECO:0000256" key="1">
    <source>
        <dbReference type="SAM" id="MobiDB-lite"/>
    </source>
</evidence>
<name>A0A1E5NZQ3_9ACTN</name>
<feature type="compositionally biased region" description="Pro residues" evidence="1">
    <location>
        <begin position="141"/>
        <end position="150"/>
    </location>
</feature>
<protein>
    <submittedName>
        <fullName evidence="2">Uncharacterized protein</fullName>
    </submittedName>
</protein>
<organism evidence="2 3">
    <name type="scientific">Streptomyces agglomeratus</name>
    <dbReference type="NCBI Taxonomy" id="285458"/>
    <lineage>
        <taxon>Bacteria</taxon>
        <taxon>Bacillati</taxon>
        <taxon>Actinomycetota</taxon>
        <taxon>Actinomycetes</taxon>
        <taxon>Kitasatosporales</taxon>
        <taxon>Streptomycetaceae</taxon>
        <taxon>Streptomyces</taxon>
    </lineage>
</organism>
<gene>
    <name evidence="2" type="ORF">AS594_39810</name>
</gene>
<dbReference type="Proteomes" id="UP000095759">
    <property type="component" value="Unassembled WGS sequence"/>
</dbReference>
<feature type="compositionally biased region" description="Basic residues" evidence="1">
    <location>
        <begin position="119"/>
        <end position="128"/>
    </location>
</feature>
<accession>A0A1E5NZQ3</accession>
<dbReference type="EMBL" id="MEHJ01000002">
    <property type="protein sequence ID" value="OEJ21661.1"/>
    <property type="molecule type" value="Genomic_DNA"/>
</dbReference>
<comment type="caution">
    <text evidence="2">The sequence shown here is derived from an EMBL/GenBank/DDBJ whole genome shotgun (WGS) entry which is preliminary data.</text>
</comment>
<reference evidence="2 3" key="1">
    <citation type="submission" date="2016-08" db="EMBL/GenBank/DDBJ databases">
        <title>Complete genome sequence of Streptomyces agglomeratus strain 6-3-2, a novel anti-MRSA actinomycete isolated from Wuli of Tebit, China.</title>
        <authorList>
            <person name="Chen X."/>
        </authorList>
    </citation>
    <scope>NUCLEOTIDE SEQUENCE [LARGE SCALE GENOMIC DNA]</scope>
    <source>
        <strain evidence="2 3">6-3-2</strain>
    </source>
</reference>
<dbReference type="AlphaFoldDB" id="A0A1E5NZQ3"/>
<sequence>MSLAYRARILSTVVGVPGEDLVDGLLFGPERGSEVQGGLSEPAAGCGHFVDQAPSHRRVTGMPLRVSDCPLQLFGQPDRVGPSGRFQRRALILFILNSHNSRILTARPAGQGAREAHGLHARPRRHARRDLSQTAAGRGVSPPPKACLQV</sequence>